<reference evidence="2 3" key="1">
    <citation type="submission" date="2014-07" db="EMBL/GenBank/DDBJ databases">
        <title>Methanogenic archaea and the global carbon cycle.</title>
        <authorList>
            <person name="Henriksen J.R."/>
            <person name="Luke J."/>
            <person name="Reinhart S."/>
            <person name="Benedict M.N."/>
            <person name="Youngblut N.D."/>
            <person name="Metcalf M.E."/>
            <person name="Whitaker R.J."/>
            <person name="Metcalf W.W."/>
        </authorList>
    </citation>
    <scope>NUCLEOTIDE SEQUENCE [LARGE SCALE GENOMIC DNA]</scope>
    <source>
        <strain evidence="2 3">C2J</strain>
    </source>
</reference>
<name>A0A0E3LCX1_9EURY</name>
<dbReference type="PATRIC" id="fig|1434118.4.peg.2136"/>
<dbReference type="Proteomes" id="UP000033123">
    <property type="component" value="Chromosome"/>
</dbReference>
<gene>
    <name evidence="2" type="ORF">MSSAC_1671</name>
</gene>
<dbReference type="Gene3D" id="1.25.10.10">
    <property type="entry name" value="Leucine-rich Repeat Variant"/>
    <property type="match status" value="3"/>
</dbReference>
<evidence type="ECO:0000259" key="1">
    <source>
        <dbReference type="PROSITE" id="PS50837"/>
    </source>
</evidence>
<dbReference type="STRING" id="1434118.MSSAC_1671"/>
<protein>
    <submittedName>
        <fullName evidence="2">Putative lyase</fullName>
    </submittedName>
</protein>
<dbReference type="InterPro" id="IPR011989">
    <property type="entry name" value="ARM-like"/>
</dbReference>
<dbReference type="SUPFAM" id="SSF48371">
    <property type="entry name" value="ARM repeat"/>
    <property type="match status" value="4"/>
</dbReference>
<feature type="domain" description="NACHT" evidence="1">
    <location>
        <begin position="238"/>
        <end position="369"/>
    </location>
</feature>
<dbReference type="InterPro" id="IPR016024">
    <property type="entry name" value="ARM-type_fold"/>
</dbReference>
<organism evidence="2 3">
    <name type="scientific">Methanosarcina siciliae C2J</name>
    <dbReference type="NCBI Taxonomy" id="1434118"/>
    <lineage>
        <taxon>Archaea</taxon>
        <taxon>Methanobacteriati</taxon>
        <taxon>Methanobacteriota</taxon>
        <taxon>Stenosarchaea group</taxon>
        <taxon>Methanomicrobia</taxon>
        <taxon>Methanosarcinales</taxon>
        <taxon>Methanosarcinaceae</taxon>
        <taxon>Methanosarcina</taxon>
    </lineage>
</organism>
<dbReference type="PANTHER" id="PTHR12697:SF5">
    <property type="entry name" value="DEOXYHYPUSINE HYDROXYLASE"/>
    <property type="match status" value="1"/>
</dbReference>
<evidence type="ECO:0000313" key="3">
    <source>
        <dbReference type="Proteomes" id="UP000033123"/>
    </source>
</evidence>
<dbReference type="PROSITE" id="PS50837">
    <property type="entry name" value="NACHT"/>
    <property type="match status" value="1"/>
</dbReference>
<dbReference type="EMBL" id="CP009508">
    <property type="protein sequence ID" value="AKB36261.1"/>
    <property type="molecule type" value="Genomic_DNA"/>
</dbReference>
<dbReference type="Pfam" id="PF13271">
    <property type="entry name" value="DUF4062"/>
    <property type="match status" value="1"/>
</dbReference>
<dbReference type="GO" id="GO:0016491">
    <property type="term" value="F:oxidoreductase activity"/>
    <property type="evidence" value="ECO:0007669"/>
    <property type="project" value="TreeGrafter"/>
</dbReference>
<proteinExistence type="predicted"/>
<dbReference type="PANTHER" id="PTHR12697">
    <property type="entry name" value="PBS LYASE HEAT-LIKE PROTEIN"/>
    <property type="match status" value="1"/>
</dbReference>
<sequence>MEYFVAEDKRPLDKCLEAVASSDLYVGIFAWRYGYRPPGHDSSITELEYRKAVECGKSCLLFILHEDAPWPRKLMDKGDDASKIEELRSDFSTNYVVSFFKSPEDLAGKVGTAVHKWENEGIINSTVKKTTSIDLEKYSKTISDKYRNLDLDTLTPSKKEDYLKIKLSNVFVEQNVRERMPPVELPKEMWKKIQEKWDPEKKNFPEELNLDEIKTARESYYSKEPRAVLDVINDDRNKQLVLLGDPGSGKSTLTRYLLLSVLKINGENELSYKFDGYLPLLIELRRFAAFCSKGKCESFFDYFSYLEKKTIFDLTKSKIEKYYEEKGKVLVIFDGLDEVFDSEEWETIVHMIAGFKNRYPNIRIIVTSRIVGYKRNILEDAGFSHFTIQEFEETQIKEFLDKWYPIVLDNEDEIAEKKNRIFRALKDSSSIRELAGNPLLLTILAIVGKHQELPRERWKLYDHAAGVLVEHWDVNRHLKDKQIKIDAIGEEDKKDLLKRIACKMQSGPKGLSGNFIHKKDLLEEIEQYLKFRYEIKPIDARTIAIHMVNQLRERNFVLCLYGADVFGFVHRTFLEYFCAMDIVQKFDNHELNIETLKSDYFEKYWEDPTWHEVLRLVCGMKEKFAGEIIESLMQTYNQNYFLKIPPWNIVLSIKCLSELRTPNTIDETAKKLLERVLKLFEMVRWTQDINRFLAEEVVPAAKLVGDRWPHREIIIDQFSRSQVYTRYYSFSFSDIDFYLNNVWAEFITGLDSKSEKLHDEALKKINYNDYSSLLGVLILGKYEPKDEDLFSLFLDLLVESRYYFVRQSAVRELAHGWHDDPETLNIIKQRAATDKDYHVRGTAVNELAHGWHDDPETLNIIKQRVTTDEDGYVRGTAVNELARGWHDDPEALNIIKQRVTTDEDGYVRGTAVQELTRGWHDDPETLNIIKQRVTTDENEYVRSAAVQELARGWHDDPGILKFIKQMATTDKDHHVRSTAVQELAHGWHDDPETLNIIKQRITTDKDYHVRSTAVQELAHGWHDDPETLNIIKQRATTDKDGYARRTAVQELARGWHEDPETLNIVKQMVTTDKDYYVRSTADQELARGWHEDPETLNIIKQRATTDKVYYVRSTAVQELTRGWHDDPETLNIIKQRVTTDKDYHVRGTAVQELARGWHDDPETLNIIKQRATTDKDYHVRSTAVQELARGWHDDPETLNIIKQRVTTDEHEDVRSTAVQELARGWSDDPETLNIIKQRVTTDEHEDVQSTAVQELARGWHDDPETLKFIKQMATTDKDYYVRSTAVQELARGWHDDPKTLNIIKQRATTDKDYHVRGTAVQELARGWHDDPETLNIIKQRATTDKDYHVRGTAVQELARGWHDDPETLNIIKQRATTDEYRYVRRTAVQELIKWWSEEAEENIEDNVSFEIITHEDKSIR</sequence>
<dbReference type="Pfam" id="PF05729">
    <property type="entry name" value="NACHT"/>
    <property type="match status" value="1"/>
</dbReference>
<dbReference type="Pfam" id="PF13646">
    <property type="entry name" value="HEAT_2"/>
    <property type="match status" value="5"/>
</dbReference>
<keyword evidence="2" id="KW-0456">Lyase</keyword>
<dbReference type="KEGG" id="msj:MSSAC_1671"/>
<dbReference type="InterPro" id="IPR025139">
    <property type="entry name" value="DUF4062"/>
</dbReference>
<dbReference type="InterPro" id="IPR007111">
    <property type="entry name" value="NACHT_NTPase"/>
</dbReference>
<dbReference type="Gene3D" id="3.40.50.300">
    <property type="entry name" value="P-loop containing nucleotide triphosphate hydrolases"/>
    <property type="match status" value="1"/>
</dbReference>
<evidence type="ECO:0000313" key="2">
    <source>
        <dbReference type="EMBL" id="AKB36261.1"/>
    </source>
</evidence>
<dbReference type="SUPFAM" id="SSF52540">
    <property type="entry name" value="P-loop containing nucleoside triphosphate hydrolases"/>
    <property type="match status" value="1"/>
</dbReference>
<accession>A0A0E3LCX1</accession>
<dbReference type="InterPro" id="IPR027417">
    <property type="entry name" value="P-loop_NTPase"/>
</dbReference>
<dbReference type="GO" id="GO:0016829">
    <property type="term" value="F:lyase activity"/>
    <property type="evidence" value="ECO:0007669"/>
    <property type="project" value="UniProtKB-KW"/>
</dbReference>
<dbReference type="HOGENOM" id="CLU_255435_0_0_2"/>